<accession>A0A0D6ZZ66</accession>
<dbReference type="EMBL" id="KN882117">
    <property type="protein sequence ID" value="KIY43117.1"/>
    <property type="molecule type" value="Genomic_DNA"/>
</dbReference>
<evidence type="ECO:0000313" key="1">
    <source>
        <dbReference type="EMBL" id="KIY43117.1"/>
    </source>
</evidence>
<evidence type="ECO:0000313" key="2">
    <source>
        <dbReference type="Proteomes" id="UP000054144"/>
    </source>
</evidence>
<dbReference type="OrthoDB" id="2906425at2759"/>
<sequence>MDSDSADGTSSEYDYGKYLDSRSPTTSYYQTKDSFVKRELPYALCHTDARTLEPIPLLTLGKLFTHEVNVHRHLTTYTDIPLLPLIDSGVNNDGLAFIKTKMMTDTLFLPCQHCEEIIWRKADDFVHCKVYSELQKLRSRQTGLKGFVVLPGWIQKAEKQGYWEPKQSEMDEFFVIHELVLENMFFSTLTLDVAALTDIQQSGYFP</sequence>
<name>A0A0D6ZZ66_9AGAR</name>
<gene>
    <name evidence="1" type="ORF">FISHEDRAFT_78774</name>
</gene>
<proteinExistence type="predicted"/>
<organism evidence="1 2">
    <name type="scientific">Fistulina hepatica ATCC 64428</name>
    <dbReference type="NCBI Taxonomy" id="1128425"/>
    <lineage>
        <taxon>Eukaryota</taxon>
        <taxon>Fungi</taxon>
        <taxon>Dikarya</taxon>
        <taxon>Basidiomycota</taxon>
        <taxon>Agaricomycotina</taxon>
        <taxon>Agaricomycetes</taxon>
        <taxon>Agaricomycetidae</taxon>
        <taxon>Agaricales</taxon>
        <taxon>Fistulinaceae</taxon>
        <taxon>Fistulina</taxon>
    </lineage>
</organism>
<keyword evidence="2" id="KW-1185">Reference proteome</keyword>
<dbReference type="AlphaFoldDB" id="A0A0D6ZZ66"/>
<reference evidence="1 2" key="1">
    <citation type="journal article" date="2015" name="Fungal Genet. Biol.">
        <title>Evolution of novel wood decay mechanisms in Agaricales revealed by the genome sequences of Fistulina hepatica and Cylindrobasidium torrendii.</title>
        <authorList>
            <person name="Floudas D."/>
            <person name="Held B.W."/>
            <person name="Riley R."/>
            <person name="Nagy L.G."/>
            <person name="Koehler G."/>
            <person name="Ransdell A.S."/>
            <person name="Younus H."/>
            <person name="Chow J."/>
            <person name="Chiniquy J."/>
            <person name="Lipzen A."/>
            <person name="Tritt A."/>
            <person name="Sun H."/>
            <person name="Haridas S."/>
            <person name="LaButti K."/>
            <person name="Ohm R.A."/>
            <person name="Kues U."/>
            <person name="Blanchette R.A."/>
            <person name="Grigoriev I.V."/>
            <person name="Minto R.E."/>
            <person name="Hibbett D.S."/>
        </authorList>
    </citation>
    <scope>NUCLEOTIDE SEQUENCE [LARGE SCALE GENOMIC DNA]</scope>
    <source>
        <strain evidence="1 2">ATCC 64428</strain>
    </source>
</reference>
<protein>
    <submittedName>
        <fullName evidence="1">Uncharacterized protein</fullName>
    </submittedName>
</protein>
<dbReference type="Proteomes" id="UP000054144">
    <property type="component" value="Unassembled WGS sequence"/>
</dbReference>